<dbReference type="GO" id="GO:0045211">
    <property type="term" value="C:postsynaptic membrane"/>
    <property type="evidence" value="ECO:0007669"/>
    <property type="project" value="TreeGrafter"/>
</dbReference>
<dbReference type="GO" id="GO:0043197">
    <property type="term" value="C:dendritic spine"/>
    <property type="evidence" value="ECO:0007669"/>
    <property type="project" value="TreeGrafter"/>
</dbReference>
<dbReference type="PROSITE" id="PS50297">
    <property type="entry name" value="ANK_REP_REGION"/>
    <property type="match status" value="1"/>
</dbReference>
<dbReference type="InterPro" id="IPR002110">
    <property type="entry name" value="Ankyrin_rpt"/>
</dbReference>
<evidence type="ECO:0000313" key="5">
    <source>
        <dbReference type="Proteomes" id="UP000516260"/>
    </source>
</evidence>
<feature type="region of interest" description="Disordered" evidence="2">
    <location>
        <begin position="1"/>
        <end position="60"/>
    </location>
</feature>
<dbReference type="AlphaFoldDB" id="A0A4Z2CIL2"/>
<feature type="domain" description="Talin N-terminal F0" evidence="3">
    <location>
        <begin position="144"/>
        <end position="211"/>
    </location>
</feature>
<dbReference type="Pfam" id="PF16511">
    <property type="entry name" value="FERM_f0"/>
    <property type="match status" value="1"/>
</dbReference>
<reference evidence="4 5" key="1">
    <citation type="submission" date="2019-04" db="EMBL/GenBank/DDBJ databases">
        <title>The sequence and de novo assembly of Takifugu bimaculatus genome using PacBio and Hi-C technologies.</title>
        <authorList>
            <person name="Xu P."/>
            <person name="Liu B."/>
            <person name="Zhou Z."/>
        </authorList>
    </citation>
    <scope>NUCLEOTIDE SEQUENCE [LARGE SCALE GENOMIC DNA]</scope>
    <source>
        <strain evidence="4">TB-2018</strain>
        <tissue evidence="4">Muscle</tissue>
    </source>
</reference>
<proteinExistence type="predicted"/>
<feature type="repeat" description="ANK" evidence="1">
    <location>
        <begin position="281"/>
        <end position="314"/>
    </location>
</feature>
<comment type="caution">
    <text evidence="4">The sequence shown here is derived from an EMBL/GenBank/DDBJ whole genome shotgun (WGS) entry which is preliminary data.</text>
</comment>
<organism evidence="4 5">
    <name type="scientific">Takifugu bimaculatus</name>
    <dbReference type="NCBI Taxonomy" id="433685"/>
    <lineage>
        <taxon>Eukaryota</taxon>
        <taxon>Metazoa</taxon>
        <taxon>Chordata</taxon>
        <taxon>Craniata</taxon>
        <taxon>Vertebrata</taxon>
        <taxon>Euteleostomi</taxon>
        <taxon>Actinopterygii</taxon>
        <taxon>Neopterygii</taxon>
        <taxon>Teleostei</taxon>
        <taxon>Neoteleostei</taxon>
        <taxon>Acanthomorphata</taxon>
        <taxon>Eupercaria</taxon>
        <taxon>Tetraodontiformes</taxon>
        <taxon>Tetradontoidea</taxon>
        <taxon>Tetraodontidae</taxon>
        <taxon>Takifugu</taxon>
    </lineage>
</organism>
<name>A0A4Z2CIL2_9TELE</name>
<dbReference type="EMBL" id="SWLE01000001">
    <property type="protein sequence ID" value="TNN04011.1"/>
    <property type="molecule type" value="Genomic_DNA"/>
</dbReference>
<dbReference type="PANTHER" id="PTHR24135:SF3">
    <property type="entry name" value="SH3 AND MULTIPLE ANKYRIN REPEAT DOMAINS PROTEIN 1"/>
    <property type="match status" value="1"/>
</dbReference>
<feature type="repeat" description="ANK" evidence="1">
    <location>
        <begin position="315"/>
        <end position="347"/>
    </location>
</feature>
<protein>
    <recommendedName>
        <fullName evidence="3">Talin N-terminal F0 domain-containing protein</fullName>
    </recommendedName>
</protein>
<dbReference type="InterPro" id="IPR051569">
    <property type="entry name" value="SHANK"/>
</dbReference>
<dbReference type="Gene3D" id="1.25.40.20">
    <property type="entry name" value="Ankyrin repeat-containing domain"/>
    <property type="match status" value="1"/>
</dbReference>
<dbReference type="Proteomes" id="UP000516260">
    <property type="component" value="Chromosome 1"/>
</dbReference>
<dbReference type="SMART" id="SM00248">
    <property type="entry name" value="ANK"/>
    <property type="match status" value="3"/>
</dbReference>
<dbReference type="InterPro" id="IPR036770">
    <property type="entry name" value="Ankyrin_rpt-contain_sf"/>
</dbReference>
<accession>A0A4Z2CIL2</accession>
<evidence type="ECO:0000313" key="4">
    <source>
        <dbReference type="EMBL" id="TNN04011.1"/>
    </source>
</evidence>
<evidence type="ECO:0000259" key="3">
    <source>
        <dbReference type="Pfam" id="PF16511"/>
    </source>
</evidence>
<dbReference type="FunFam" id="3.10.20.90:FF:000029">
    <property type="entry name" value="SH3 and multiple ankyrin repeat domains protein 1"/>
    <property type="match status" value="1"/>
</dbReference>
<feature type="compositionally biased region" description="Acidic residues" evidence="2">
    <location>
        <begin position="15"/>
        <end position="24"/>
    </location>
</feature>
<dbReference type="Gene3D" id="3.10.20.90">
    <property type="entry name" value="Phosphatidylinositol 3-kinase Catalytic Subunit, Chain A, domain 1"/>
    <property type="match status" value="1"/>
</dbReference>
<evidence type="ECO:0000256" key="2">
    <source>
        <dbReference type="SAM" id="MobiDB-lite"/>
    </source>
</evidence>
<dbReference type="SUPFAM" id="SSF48403">
    <property type="entry name" value="Ankyrin repeat"/>
    <property type="match status" value="1"/>
</dbReference>
<dbReference type="Pfam" id="PF12796">
    <property type="entry name" value="Ank_2"/>
    <property type="match status" value="1"/>
</dbReference>
<dbReference type="GO" id="GO:0030160">
    <property type="term" value="F:synaptic receptor adaptor activity"/>
    <property type="evidence" value="ECO:0007669"/>
    <property type="project" value="TreeGrafter"/>
</dbReference>
<keyword evidence="5" id="KW-1185">Reference proteome</keyword>
<gene>
    <name evidence="4" type="ORF">fugu_001040</name>
</gene>
<dbReference type="PROSITE" id="PS50088">
    <property type="entry name" value="ANK_REPEAT"/>
    <property type="match status" value="2"/>
</dbReference>
<keyword evidence="1" id="KW-0040">ANK repeat</keyword>
<dbReference type="InterPro" id="IPR032425">
    <property type="entry name" value="FERM_f0"/>
</dbReference>
<evidence type="ECO:0000256" key="1">
    <source>
        <dbReference type="PROSITE-ProRule" id="PRU00023"/>
    </source>
</evidence>
<dbReference type="GO" id="GO:0035255">
    <property type="term" value="F:ionotropic glutamate receptor binding"/>
    <property type="evidence" value="ECO:0007669"/>
    <property type="project" value="TreeGrafter"/>
</dbReference>
<dbReference type="PANTHER" id="PTHR24135">
    <property type="entry name" value="SH3 AND MULTIPLE ANKYRIN REPEAT DOMAINS PROTEIN"/>
    <property type="match status" value="1"/>
</dbReference>
<sequence length="394" mass="44126">MLENNEHFYPGQDDKDGEDEEEEEGRGGESTDGNGENGELESPEEREMRGGRQSWEGKAGNVMKPAAIVVGRQRAGRPPKQAVTQVTSQAQTHHHVANKHQLNAAYQQPPHPGPSVPQKRRALMERSMTAVAPLEDTFLTMMVFRVGIPDIKQTRCLQFDLDSNVWDAKQQIICSLNESLWDVYNYGLFQPAGEGRDAKFLEEEQTLREYSHSFEKGVPYLEFRYKTRVYKQTNLDEKALSKLSTKASLKKFLEYIQTGSIEKITKVLEKGLDPNFHDPDSGETPLSVAVQSALPVEAIRVLVQGGAHLDFRNRDGFTALHKAVWAQNHAGLLVLLSLGASPNYKDRCGLTPLYHTVLAGGDTSCCETLLYYRATLGTRDENGWDESHQVPRTV</sequence>
<dbReference type="GO" id="GO:0014069">
    <property type="term" value="C:postsynaptic density"/>
    <property type="evidence" value="ECO:0007669"/>
    <property type="project" value="TreeGrafter"/>
</dbReference>